<organism>
    <name type="scientific">Serpula lacrymans var. lacrymans (strain S7.9)</name>
    <name type="common">Dry rot fungus</name>
    <dbReference type="NCBI Taxonomy" id="578457"/>
    <lineage>
        <taxon>Eukaryota</taxon>
        <taxon>Fungi</taxon>
        <taxon>Dikarya</taxon>
        <taxon>Basidiomycota</taxon>
        <taxon>Agaricomycotina</taxon>
        <taxon>Agaricomycetes</taxon>
        <taxon>Agaricomycetidae</taxon>
        <taxon>Boletales</taxon>
        <taxon>Coniophorineae</taxon>
        <taxon>Serpulaceae</taxon>
        <taxon>Serpula</taxon>
    </lineage>
</organism>
<evidence type="ECO:0008006" key="3">
    <source>
        <dbReference type="Google" id="ProtNLM"/>
    </source>
</evidence>
<dbReference type="Proteomes" id="UP000008064">
    <property type="component" value="Unassembled WGS sequence"/>
</dbReference>
<evidence type="ECO:0000256" key="1">
    <source>
        <dbReference type="SAM" id="SignalP"/>
    </source>
</evidence>
<dbReference type="KEGG" id="sla:SERLADRAFT_386575"/>
<dbReference type="GeneID" id="18811221"/>
<keyword evidence="1" id="KW-0732">Signal</keyword>
<dbReference type="AlphaFoldDB" id="F8NU07"/>
<gene>
    <name evidence="2" type="ORF">SERLADRAFT_386575</name>
</gene>
<reference evidence="2" key="1">
    <citation type="submission" date="2011-04" db="EMBL/GenBank/DDBJ databases">
        <title>Evolution of plant cell wall degrading machinery underlies the functional diversity of forest fungi.</title>
        <authorList>
            <consortium name="US DOE Joint Genome Institute (JGI-PGF)"/>
            <person name="Eastwood D.C."/>
            <person name="Floudas D."/>
            <person name="Binder M."/>
            <person name="Majcherczyk A."/>
            <person name="Schneider P."/>
            <person name="Aerts A."/>
            <person name="Asiegbu F.O."/>
            <person name="Baker S.E."/>
            <person name="Barry K."/>
            <person name="Bendiksby M."/>
            <person name="Blumentritt M."/>
            <person name="Coutinho P.M."/>
            <person name="Cullen D."/>
            <person name="Cullen D."/>
            <person name="Gathman A."/>
            <person name="Goodell B."/>
            <person name="Henrissat B."/>
            <person name="Ihrmark K."/>
            <person name="Kauserud H."/>
            <person name="Kohler A."/>
            <person name="LaButti K."/>
            <person name="Lapidus A."/>
            <person name="Lavin J.L."/>
            <person name="Lee Y.-H."/>
            <person name="Lindquist E."/>
            <person name="Lilly W."/>
            <person name="Lucas S."/>
            <person name="Morin E."/>
            <person name="Murat C."/>
            <person name="Oguiza J.A."/>
            <person name="Park J."/>
            <person name="Pisabarro A.G."/>
            <person name="Riley R."/>
            <person name="Rosling A."/>
            <person name="Salamov A."/>
            <person name="Schmidt O."/>
            <person name="Schmutz J."/>
            <person name="Skrede I."/>
            <person name="Stenlid J."/>
            <person name="Wiebenga A."/>
            <person name="Xie X."/>
            <person name="Kues U."/>
            <person name="Hibbett D.S."/>
            <person name="Hoffmeister D."/>
            <person name="Hogberg N."/>
            <person name="Martin F."/>
            <person name="Grigoriev I.V."/>
            <person name="Watkinson S.C."/>
        </authorList>
    </citation>
    <scope>NUCLEOTIDE SEQUENCE</scope>
    <source>
        <strain evidence="2">S7.9</strain>
    </source>
</reference>
<dbReference type="EMBL" id="GL945433">
    <property type="protein sequence ID" value="EGO25134.1"/>
    <property type="molecule type" value="Genomic_DNA"/>
</dbReference>
<feature type="signal peptide" evidence="1">
    <location>
        <begin position="1"/>
        <end position="22"/>
    </location>
</feature>
<dbReference type="RefSeq" id="XP_007317256.1">
    <property type="nucleotide sequence ID" value="XM_007317194.1"/>
</dbReference>
<proteinExistence type="predicted"/>
<feature type="chain" id="PRO_5003381798" description="Secreted protein" evidence="1">
    <location>
        <begin position="23"/>
        <end position="69"/>
    </location>
</feature>
<protein>
    <recommendedName>
        <fullName evidence="3">Secreted protein</fullName>
    </recommendedName>
</protein>
<dbReference type="HOGENOM" id="CLU_2777492_0_0_1"/>
<accession>F8NU07</accession>
<sequence length="69" mass="7571">MGLVPMQMLVLRIGFLSFSGDACPRDATFGLGEESQPEPMDRSYLETQGDLSDGRCGICRGLVKSNPYR</sequence>
<name>F8NU07_SERL9</name>
<evidence type="ECO:0000313" key="2">
    <source>
        <dbReference type="EMBL" id="EGO25134.1"/>
    </source>
</evidence>